<keyword evidence="2" id="KW-1185">Reference proteome</keyword>
<gene>
    <name evidence="1" type="ORF">C1H71_20180</name>
</gene>
<evidence type="ECO:0000313" key="2">
    <source>
        <dbReference type="Proteomes" id="UP000515917"/>
    </source>
</evidence>
<name>A0A7G3GFM8_9NEIS</name>
<dbReference type="GeneID" id="39458542"/>
<dbReference type="RefSeq" id="WP_130108339.1">
    <property type="nucleotide sequence ID" value="NZ_CP025782.1"/>
</dbReference>
<dbReference type="KEGG" id="ifl:C1H71_20180"/>
<reference evidence="1 2" key="1">
    <citation type="submission" date="2018-01" db="EMBL/GenBank/DDBJ databases">
        <title>Genome sequence of Iodobacter sp. strain PCH194 isolated from Indian Trans-Himalaya.</title>
        <authorList>
            <person name="Kumar V."/>
            <person name="Thakur V."/>
            <person name="Kumar S."/>
            <person name="Singh D."/>
        </authorList>
    </citation>
    <scope>NUCLEOTIDE SEQUENCE [LARGE SCALE GENOMIC DNA]</scope>
    <source>
        <strain evidence="1 2">PCH194</strain>
        <plasmid evidence="1 2">pl2</plasmid>
    </source>
</reference>
<protein>
    <submittedName>
        <fullName evidence="1">Uncharacterized protein</fullName>
    </submittedName>
</protein>
<organism evidence="1 2">
    <name type="scientific">Iodobacter fluviatilis</name>
    <dbReference type="NCBI Taxonomy" id="537"/>
    <lineage>
        <taxon>Bacteria</taxon>
        <taxon>Pseudomonadati</taxon>
        <taxon>Pseudomonadota</taxon>
        <taxon>Betaproteobacteria</taxon>
        <taxon>Neisseriales</taxon>
        <taxon>Chitinibacteraceae</taxon>
        <taxon>Iodobacter</taxon>
    </lineage>
</organism>
<dbReference type="Proteomes" id="UP000515917">
    <property type="component" value="Plasmid pl2"/>
</dbReference>
<geneLocation type="plasmid" evidence="1 2">
    <name>pl2</name>
</geneLocation>
<keyword evidence="1" id="KW-0614">Plasmid</keyword>
<dbReference type="EMBL" id="CP025782">
    <property type="protein sequence ID" value="QBC45863.1"/>
    <property type="molecule type" value="Genomic_DNA"/>
</dbReference>
<dbReference type="AlphaFoldDB" id="A0A7G3GFM8"/>
<sequence>MAKAKIHSCKVGTQPALVILKGNTKPALGKVISFRDAKNGSPWRTGLVDRINPDGYFFMALI</sequence>
<proteinExistence type="predicted"/>
<accession>A0A7G3GFM8</accession>
<evidence type="ECO:0000313" key="1">
    <source>
        <dbReference type="EMBL" id="QBC45863.1"/>
    </source>
</evidence>